<protein>
    <submittedName>
        <fullName evidence="1">Glycoside hydrolase</fullName>
    </submittedName>
</protein>
<evidence type="ECO:0000313" key="2">
    <source>
        <dbReference type="Proteomes" id="UP000814128"/>
    </source>
</evidence>
<sequence length="523" mass="54415">MGFLQTAVFLLACVSRTVYAQVTVTINVGQTFQTIDGFGFSQAFGRANDIKGLPAASQKQALDFLFNTTSGAGMTILRNRIGSGGSGDSIEPKSPGSPSATPTYVWDDNDTGQVWFSQQAQSYGVTTFYADPWSAPGFMKTNGNEANGGYLCGVTGETCSSGDWRQAYANFLVQYVEFYAQAGIQITHLGMFNEPDFTATYSSMLTNGQQAVDVIKTLSSTVKSVGLNVQLACCDATGWNAQTTLTNAIVAAGAESDLGIFTSHGYSSAPSMPMKTTRRVWQTENADLSGSFSPNNWFSSGAAGEGLSWANNIYQAIVSANCSAYLYWEALGGEIGTTNSALVLVSGTTPQASKRLWAFAQWSRFVRPGAVRLGTSITTSGNLKFSAFKNPDGTVSVQAINTGSSASTVNVATSGFTLNNASAVVSQQGTDFGSLSVTVNGGQATASVPAHSMVTFVLNGSVSIGNPGGSGGGSNGGSPACTTAQWGQGARVSQSYSKGFTGCTTCATGFTCTVSNAYYSQCL</sequence>
<comment type="caution">
    <text evidence="1">The sequence shown here is derived from an EMBL/GenBank/DDBJ whole genome shotgun (WGS) entry which is preliminary data.</text>
</comment>
<organism evidence="1 2">
    <name type="scientific">Vararia minispora EC-137</name>
    <dbReference type="NCBI Taxonomy" id="1314806"/>
    <lineage>
        <taxon>Eukaryota</taxon>
        <taxon>Fungi</taxon>
        <taxon>Dikarya</taxon>
        <taxon>Basidiomycota</taxon>
        <taxon>Agaricomycotina</taxon>
        <taxon>Agaricomycetes</taxon>
        <taxon>Russulales</taxon>
        <taxon>Lachnocladiaceae</taxon>
        <taxon>Vararia</taxon>
    </lineage>
</organism>
<name>A0ACB8QWL6_9AGAM</name>
<dbReference type="EMBL" id="MU273474">
    <property type="protein sequence ID" value="KAI0036205.1"/>
    <property type="molecule type" value="Genomic_DNA"/>
</dbReference>
<dbReference type="Proteomes" id="UP000814128">
    <property type="component" value="Unassembled WGS sequence"/>
</dbReference>
<keyword evidence="1" id="KW-0378">Hydrolase</keyword>
<keyword evidence="2" id="KW-1185">Reference proteome</keyword>
<proteinExistence type="predicted"/>
<reference evidence="1" key="1">
    <citation type="submission" date="2021-02" db="EMBL/GenBank/DDBJ databases">
        <authorList>
            <consortium name="DOE Joint Genome Institute"/>
            <person name="Ahrendt S."/>
            <person name="Looney B.P."/>
            <person name="Miyauchi S."/>
            <person name="Morin E."/>
            <person name="Drula E."/>
            <person name="Courty P.E."/>
            <person name="Chicoki N."/>
            <person name="Fauchery L."/>
            <person name="Kohler A."/>
            <person name="Kuo A."/>
            <person name="Labutti K."/>
            <person name="Pangilinan J."/>
            <person name="Lipzen A."/>
            <person name="Riley R."/>
            <person name="Andreopoulos W."/>
            <person name="He G."/>
            <person name="Johnson J."/>
            <person name="Barry K.W."/>
            <person name="Grigoriev I.V."/>
            <person name="Nagy L."/>
            <person name="Hibbett D."/>
            <person name="Henrissat B."/>
            <person name="Matheny P.B."/>
            <person name="Labbe J."/>
            <person name="Martin F."/>
        </authorList>
    </citation>
    <scope>NUCLEOTIDE SEQUENCE</scope>
    <source>
        <strain evidence="1">EC-137</strain>
    </source>
</reference>
<reference evidence="1" key="2">
    <citation type="journal article" date="2022" name="New Phytol.">
        <title>Evolutionary transition to the ectomycorrhizal habit in the genomes of a hyperdiverse lineage of mushroom-forming fungi.</title>
        <authorList>
            <person name="Looney B."/>
            <person name="Miyauchi S."/>
            <person name="Morin E."/>
            <person name="Drula E."/>
            <person name="Courty P.E."/>
            <person name="Kohler A."/>
            <person name="Kuo A."/>
            <person name="LaButti K."/>
            <person name="Pangilinan J."/>
            <person name="Lipzen A."/>
            <person name="Riley R."/>
            <person name="Andreopoulos W."/>
            <person name="He G."/>
            <person name="Johnson J."/>
            <person name="Nolan M."/>
            <person name="Tritt A."/>
            <person name="Barry K.W."/>
            <person name="Grigoriev I.V."/>
            <person name="Nagy L.G."/>
            <person name="Hibbett D."/>
            <person name="Henrissat B."/>
            <person name="Matheny P.B."/>
            <person name="Labbe J."/>
            <person name="Martin F.M."/>
        </authorList>
    </citation>
    <scope>NUCLEOTIDE SEQUENCE</scope>
    <source>
        <strain evidence="1">EC-137</strain>
    </source>
</reference>
<evidence type="ECO:0000313" key="1">
    <source>
        <dbReference type="EMBL" id="KAI0036205.1"/>
    </source>
</evidence>
<accession>A0ACB8QWL6</accession>
<gene>
    <name evidence="1" type="ORF">K488DRAFT_76120</name>
</gene>